<keyword evidence="2" id="KW-1185">Reference proteome</keyword>
<sequence>MHIENQQKKKKNRSILPSVMPSLIFLFSLVQFLLSSPPLLSPSFILTPSPHPSIPFLFIAPSVRST</sequence>
<protein>
    <submittedName>
        <fullName evidence="1">Uncharacterized protein</fullName>
    </submittedName>
</protein>
<organism evidence="1 2">
    <name type="scientific">Linnemannia elongata AG-77</name>
    <dbReference type="NCBI Taxonomy" id="1314771"/>
    <lineage>
        <taxon>Eukaryota</taxon>
        <taxon>Fungi</taxon>
        <taxon>Fungi incertae sedis</taxon>
        <taxon>Mucoromycota</taxon>
        <taxon>Mortierellomycotina</taxon>
        <taxon>Mortierellomycetes</taxon>
        <taxon>Mortierellales</taxon>
        <taxon>Mortierellaceae</taxon>
        <taxon>Linnemannia</taxon>
    </lineage>
</organism>
<reference evidence="1 2" key="1">
    <citation type="submission" date="2016-05" db="EMBL/GenBank/DDBJ databases">
        <title>Genome sequencing reveals origins of a unique bacterial endosymbiosis in the earliest lineages of terrestrial Fungi.</title>
        <authorList>
            <consortium name="DOE Joint Genome Institute"/>
            <person name="Uehling J."/>
            <person name="Gryganskyi A."/>
            <person name="Hameed K."/>
            <person name="Tschaplinski T."/>
            <person name="Misztal P."/>
            <person name="Wu S."/>
            <person name="Desiro A."/>
            <person name="Vande Pol N."/>
            <person name="Du Z.-Y."/>
            <person name="Zienkiewicz A."/>
            <person name="Zienkiewicz K."/>
            <person name="Morin E."/>
            <person name="Tisserant E."/>
            <person name="Splivallo R."/>
            <person name="Hainaut M."/>
            <person name="Henrissat B."/>
            <person name="Ohm R."/>
            <person name="Kuo A."/>
            <person name="Yan J."/>
            <person name="Lipzen A."/>
            <person name="Nolan M."/>
            <person name="Labutti K."/>
            <person name="Barry K."/>
            <person name="Goldstein A."/>
            <person name="Labbe J."/>
            <person name="Schadt C."/>
            <person name="Tuskan G."/>
            <person name="Grigoriev I."/>
            <person name="Martin F."/>
            <person name="Vilgalys R."/>
            <person name="Bonito G."/>
        </authorList>
    </citation>
    <scope>NUCLEOTIDE SEQUENCE [LARGE SCALE GENOMIC DNA]</scope>
    <source>
        <strain evidence="1 2">AG-77</strain>
    </source>
</reference>
<dbReference type="AlphaFoldDB" id="A0A197KF69"/>
<gene>
    <name evidence="1" type="ORF">K457DRAFT_645107</name>
</gene>
<evidence type="ECO:0000313" key="1">
    <source>
        <dbReference type="EMBL" id="OAQ35029.1"/>
    </source>
</evidence>
<accession>A0A197KF69</accession>
<proteinExistence type="predicted"/>
<name>A0A197KF69_9FUNG</name>
<evidence type="ECO:0000313" key="2">
    <source>
        <dbReference type="Proteomes" id="UP000078512"/>
    </source>
</evidence>
<dbReference type="EMBL" id="KV442015">
    <property type="protein sequence ID" value="OAQ35029.1"/>
    <property type="molecule type" value="Genomic_DNA"/>
</dbReference>
<dbReference type="Proteomes" id="UP000078512">
    <property type="component" value="Unassembled WGS sequence"/>
</dbReference>